<evidence type="ECO:0000313" key="3">
    <source>
        <dbReference type="Proteomes" id="UP000760819"/>
    </source>
</evidence>
<reference evidence="2" key="2">
    <citation type="journal article" date="2021" name="Microbiome">
        <title>Successional dynamics and alternative stable states in a saline activated sludge microbial community over 9 years.</title>
        <authorList>
            <person name="Wang Y."/>
            <person name="Ye J."/>
            <person name="Ju F."/>
            <person name="Liu L."/>
            <person name="Boyd J.A."/>
            <person name="Deng Y."/>
            <person name="Parks D.H."/>
            <person name="Jiang X."/>
            <person name="Yin X."/>
            <person name="Woodcroft B.J."/>
            <person name="Tyson G.W."/>
            <person name="Hugenholtz P."/>
            <person name="Polz M.F."/>
            <person name="Zhang T."/>
        </authorList>
    </citation>
    <scope>NUCLEOTIDE SEQUENCE</scope>
    <source>
        <strain evidence="2">HKST-UBA12</strain>
    </source>
</reference>
<dbReference type="AlphaFoldDB" id="A0A955L034"/>
<evidence type="ECO:0000313" key="2">
    <source>
        <dbReference type="EMBL" id="MCA9379036.1"/>
    </source>
</evidence>
<name>A0A955L034_9BACT</name>
<reference evidence="2" key="1">
    <citation type="submission" date="2020-04" db="EMBL/GenBank/DDBJ databases">
        <authorList>
            <person name="Zhang T."/>
        </authorList>
    </citation>
    <scope>NUCLEOTIDE SEQUENCE</scope>
    <source>
        <strain evidence="2">HKST-UBA12</strain>
    </source>
</reference>
<accession>A0A955L034</accession>
<organism evidence="2 3">
    <name type="scientific">Candidatus Dojkabacteria bacterium</name>
    <dbReference type="NCBI Taxonomy" id="2099670"/>
    <lineage>
        <taxon>Bacteria</taxon>
        <taxon>Candidatus Dojkabacteria</taxon>
    </lineage>
</organism>
<evidence type="ECO:0008006" key="4">
    <source>
        <dbReference type="Google" id="ProtNLM"/>
    </source>
</evidence>
<dbReference type="Proteomes" id="UP000760819">
    <property type="component" value="Unassembled WGS sequence"/>
</dbReference>
<sequence length="180" mass="19397">MNGKKLAKIPAFGLMEVMIVLAIVAATMVAAMQVSIQSLRVIKQNEIGDYANSVMVQALELAKSPSNVQVSATGQVTDFQGTYQLQINSAGGAVLWKVGDNVTPITNTGCTNASPYFVDISNINPVGSPVVCLQLIVRNISGISGAAYEITSHLIYTLQNEQIERSIIGYRRNKFEYVAQ</sequence>
<keyword evidence="1" id="KW-0812">Transmembrane</keyword>
<dbReference type="EMBL" id="JAGQLI010000064">
    <property type="protein sequence ID" value="MCA9379036.1"/>
    <property type="molecule type" value="Genomic_DNA"/>
</dbReference>
<gene>
    <name evidence="2" type="ORF">KC640_01275</name>
</gene>
<protein>
    <recommendedName>
        <fullName evidence="4">Prepilin-type N-terminal cleavage/methylation domain-containing protein</fullName>
    </recommendedName>
</protein>
<proteinExistence type="predicted"/>
<feature type="transmembrane region" description="Helical" evidence="1">
    <location>
        <begin position="12"/>
        <end position="36"/>
    </location>
</feature>
<evidence type="ECO:0000256" key="1">
    <source>
        <dbReference type="SAM" id="Phobius"/>
    </source>
</evidence>
<comment type="caution">
    <text evidence="2">The sequence shown here is derived from an EMBL/GenBank/DDBJ whole genome shotgun (WGS) entry which is preliminary data.</text>
</comment>
<keyword evidence="1" id="KW-1133">Transmembrane helix</keyword>
<keyword evidence="1" id="KW-0472">Membrane</keyword>